<dbReference type="PATRIC" id="fig|888064.11.peg.75"/>
<dbReference type="Proteomes" id="UP000010296">
    <property type="component" value="Unassembled WGS sequence"/>
</dbReference>
<comment type="caution">
    <text evidence="1">The sequence shown here is derived from an EMBL/GenBank/DDBJ whole genome shotgun (WGS) entry which is preliminary data.</text>
</comment>
<dbReference type="STRING" id="888064.HMPREF9088_1631"/>
<dbReference type="EMBL" id="AEPV01000066">
    <property type="protein sequence ID" value="EFU73515.1"/>
    <property type="molecule type" value="Genomic_DNA"/>
</dbReference>
<name>E6LGZ1_ENTI1</name>
<accession>E6LGZ1</accession>
<proteinExistence type="predicted"/>
<reference evidence="1 2" key="1">
    <citation type="submission" date="2010-12" db="EMBL/GenBank/DDBJ databases">
        <authorList>
            <person name="Muzny D."/>
            <person name="Qin X."/>
            <person name="Deng J."/>
            <person name="Jiang H."/>
            <person name="Liu Y."/>
            <person name="Qu J."/>
            <person name="Song X.-Z."/>
            <person name="Zhang L."/>
            <person name="Thornton R."/>
            <person name="Coyle M."/>
            <person name="Francisco L."/>
            <person name="Jackson L."/>
            <person name="Javaid M."/>
            <person name="Korchina V."/>
            <person name="Kovar C."/>
            <person name="Mata R."/>
            <person name="Mathew T."/>
            <person name="Ngo R."/>
            <person name="Nguyen L."/>
            <person name="Nguyen N."/>
            <person name="Okwuonu G."/>
            <person name="Ongeri F."/>
            <person name="Pham C."/>
            <person name="Simmons D."/>
            <person name="Wilczek-Boney K."/>
            <person name="Hale W."/>
            <person name="Jakkamsetti A."/>
            <person name="Pham P."/>
            <person name="Ruth R."/>
            <person name="San Lucas F."/>
            <person name="Warren J."/>
            <person name="Zhang J."/>
            <person name="Zhao Z."/>
            <person name="Zhou C."/>
            <person name="Zhu D."/>
            <person name="Lee S."/>
            <person name="Bess C."/>
            <person name="Blankenburg K."/>
            <person name="Forbes L."/>
            <person name="Fu Q."/>
            <person name="Gubbala S."/>
            <person name="Hirani K."/>
            <person name="Jayaseelan J.C."/>
            <person name="Lara F."/>
            <person name="Munidasa M."/>
            <person name="Palculict T."/>
            <person name="Patil S."/>
            <person name="Pu L.-L."/>
            <person name="Saada N."/>
            <person name="Tang L."/>
            <person name="Weissenberger G."/>
            <person name="Zhu Y."/>
            <person name="Hemphill L."/>
            <person name="Shang Y."/>
            <person name="Youmans B."/>
            <person name="Ayvaz T."/>
            <person name="Ross M."/>
            <person name="Santibanez J."/>
            <person name="Aqrawi P."/>
            <person name="Gross S."/>
            <person name="Joshi V."/>
            <person name="Fowler G."/>
            <person name="Nazareth L."/>
            <person name="Reid J."/>
            <person name="Worley K."/>
            <person name="Petrosino J."/>
            <person name="Highlander S."/>
            <person name="Gibbs R."/>
        </authorList>
    </citation>
    <scope>NUCLEOTIDE SEQUENCE [LARGE SCALE GENOMIC DNA]</scope>
    <source>
        <strain evidence="2">DSM 15952 / CCUG 50447 / LMG 22039 / TP 1.5</strain>
    </source>
</reference>
<dbReference type="RefSeq" id="WP_007208644.1">
    <property type="nucleotide sequence ID" value="NZ_GL622241.1"/>
</dbReference>
<dbReference type="OrthoDB" id="2191538at2"/>
<gene>
    <name evidence="1" type="ORF">HMPREF9088_1631</name>
</gene>
<dbReference type="AlphaFoldDB" id="E6LGZ1"/>
<evidence type="ECO:0000313" key="1">
    <source>
        <dbReference type="EMBL" id="EFU73515.1"/>
    </source>
</evidence>
<sequence>MDTQFVVGSFESTIHYGQTFFQAFTPTQFKGKHLIFFANQQYYESFANQATTFFEHTDMDWYILSNQRNCHTVNEMLEGLKFLAKFNRSESYVFVSFGNKGAIQLTSFFHQFSPFSSEFLAICLSLQSFSVALTKERFLIQPPFLKSLIWENLPQASYVFLPKDAVSLGERLSDFLVLLRIALTDDTFYTQLQERYLNKERLVKESYMNYIEFITQSYATNTYPLTQYGSWFEEILYETENSHVLSAEMKHYLGFLFHFIWNCVTIEKSELCKDVLGWMRTLGFPINVPDSFVVSDFLVKAAQESKNTPRLVQVDFFTKNYQLIAPNEEQFIDVYQLYQHVIEEEPSSDRK</sequence>
<organism evidence="1 2">
    <name type="scientific">Enterococcus italicus (strain DSM 15952 / CCUG 50447 / LMG 22039 / TP 1.5)</name>
    <dbReference type="NCBI Taxonomy" id="888064"/>
    <lineage>
        <taxon>Bacteria</taxon>
        <taxon>Bacillati</taxon>
        <taxon>Bacillota</taxon>
        <taxon>Bacilli</taxon>
        <taxon>Lactobacillales</taxon>
        <taxon>Enterococcaceae</taxon>
        <taxon>Enterococcus</taxon>
    </lineage>
</organism>
<dbReference type="eggNOG" id="COG0337">
    <property type="taxonomic scope" value="Bacteria"/>
</dbReference>
<evidence type="ECO:0000313" key="2">
    <source>
        <dbReference type="Proteomes" id="UP000010296"/>
    </source>
</evidence>
<protein>
    <submittedName>
        <fullName evidence="1">Uncharacterized protein</fullName>
    </submittedName>
</protein>
<dbReference type="HOGENOM" id="CLU_798613_0_0_9"/>
<keyword evidence="2" id="KW-1185">Reference proteome</keyword>